<evidence type="ECO:0000259" key="1">
    <source>
        <dbReference type="Pfam" id="PF08279"/>
    </source>
</evidence>
<keyword evidence="3" id="KW-0238">DNA-binding</keyword>
<dbReference type="InterPro" id="IPR036390">
    <property type="entry name" value="WH_DNA-bd_sf"/>
</dbReference>
<protein>
    <submittedName>
        <fullName evidence="3">Predicted DNA-binding transcriptional regulator YafY, contains an HTH and WYL domains</fullName>
    </submittedName>
</protein>
<feature type="domain" description="WYL" evidence="2">
    <location>
        <begin position="135"/>
        <end position="202"/>
    </location>
</feature>
<dbReference type="Pfam" id="PF13280">
    <property type="entry name" value="WYL"/>
    <property type="match status" value="1"/>
</dbReference>
<dbReference type="InterPro" id="IPR051534">
    <property type="entry name" value="CBASS_pafABC_assoc_protein"/>
</dbReference>
<evidence type="ECO:0000259" key="2">
    <source>
        <dbReference type="Pfam" id="PF13280"/>
    </source>
</evidence>
<dbReference type="EMBL" id="FRBN01000070">
    <property type="protein sequence ID" value="SHL86100.1"/>
    <property type="molecule type" value="Genomic_DNA"/>
</dbReference>
<accession>A0A1M7E327</accession>
<evidence type="ECO:0000313" key="3">
    <source>
        <dbReference type="EMBL" id="SHL86100.1"/>
    </source>
</evidence>
<dbReference type="InterPro" id="IPR013196">
    <property type="entry name" value="HTH_11"/>
</dbReference>
<proteinExistence type="predicted"/>
<dbReference type="PROSITE" id="PS52050">
    <property type="entry name" value="WYL"/>
    <property type="match status" value="1"/>
</dbReference>
<evidence type="ECO:0000313" key="4">
    <source>
        <dbReference type="Proteomes" id="UP000184191"/>
    </source>
</evidence>
<feature type="domain" description="Helix-turn-helix type 11" evidence="1">
    <location>
        <begin position="6"/>
        <end position="59"/>
    </location>
</feature>
<dbReference type="Proteomes" id="UP000184191">
    <property type="component" value="Unassembled WGS sequence"/>
</dbReference>
<keyword evidence="4" id="KW-1185">Reference proteome</keyword>
<dbReference type="PANTHER" id="PTHR34580">
    <property type="match status" value="1"/>
</dbReference>
<dbReference type="InterPro" id="IPR036388">
    <property type="entry name" value="WH-like_DNA-bd_sf"/>
</dbReference>
<dbReference type="Pfam" id="PF08279">
    <property type="entry name" value="HTH_11"/>
    <property type="match status" value="1"/>
</dbReference>
<reference evidence="4" key="1">
    <citation type="submission" date="2016-11" db="EMBL/GenBank/DDBJ databases">
        <authorList>
            <person name="Varghese N."/>
            <person name="Submissions S."/>
        </authorList>
    </citation>
    <scope>NUCLEOTIDE SEQUENCE [LARGE SCALE GENOMIC DNA]</scope>
    <source>
        <strain evidence="4">DSM 29327</strain>
    </source>
</reference>
<name>A0A1M7E327_9RHOB</name>
<dbReference type="AlphaFoldDB" id="A0A1M7E327"/>
<dbReference type="Gene3D" id="1.10.10.10">
    <property type="entry name" value="Winged helix-like DNA-binding domain superfamily/Winged helix DNA-binding domain"/>
    <property type="match status" value="1"/>
</dbReference>
<dbReference type="SUPFAM" id="SSF46785">
    <property type="entry name" value="Winged helix' DNA-binding domain"/>
    <property type="match status" value="1"/>
</dbReference>
<sequence length="233" mass="26375">MRRTDRLFNIIQLFRDGRLHKGADIAERMEVSLRTVYRDVETLIGSGVPITGERGVGYIMTEPVFLPPLNLTPGELEVLELGIALVQSSFGQSLSDHGKSLGDKVRAVLPQPEMLDPTRGAIAIYTPKFSQRVLDVLDIVRRSILSRTQLNFDYKSLSEEVSERIVRPLEIEVWENVLTLTAWCETRSNFRVFRLDRMGSVKLGDHGFRPEIGKRLQDYLGKQNAKPNTNSGH</sequence>
<dbReference type="OrthoDB" id="9807255at2"/>
<organism evidence="3 4">
    <name type="scientific">Roseovarius marisflavi</name>
    <dbReference type="NCBI Taxonomy" id="1054996"/>
    <lineage>
        <taxon>Bacteria</taxon>
        <taxon>Pseudomonadati</taxon>
        <taxon>Pseudomonadota</taxon>
        <taxon>Alphaproteobacteria</taxon>
        <taxon>Rhodobacterales</taxon>
        <taxon>Roseobacteraceae</taxon>
        <taxon>Roseovarius</taxon>
    </lineage>
</organism>
<dbReference type="RefSeq" id="WP_073201168.1">
    <property type="nucleotide sequence ID" value="NZ_FRBN01000070.1"/>
</dbReference>
<dbReference type="PANTHER" id="PTHR34580:SF3">
    <property type="entry name" value="PROTEIN PAFB"/>
    <property type="match status" value="1"/>
</dbReference>
<gene>
    <name evidence="3" type="ORF">SAMN05444414_1702</name>
</gene>
<dbReference type="GO" id="GO:0003677">
    <property type="term" value="F:DNA binding"/>
    <property type="evidence" value="ECO:0007669"/>
    <property type="project" value="UniProtKB-KW"/>
</dbReference>
<dbReference type="InterPro" id="IPR026881">
    <property type="entry name" value="WYL_dom"/>
</dbReference>
<dbReference type="STRING" id="1054996.SAMN05444414_1702"/>